<reference evidence="2" key="1">
    <citation type="submission" date="2016-11" db="EMBL/GenBank/DDBJ databases">
        <authorList>
            <person name="Jaros S."/>
            <person name="Januszkiewicz K."/>
            <person name="Wedrychowicz H."/>
        </authorList>
    </citation>
    <scope>NUCLEOTIDE SEQUENCE [LARGE SCALE GENOMIC DNA]</scope>
    <source>
        <strain evidence="2">DSM 7057</strain>
    </source>
</reference>
<sequence length="94" mass="10836">MKKKRLSAMFENSVAIQDGAHEEVLCPHCDEPLVFGMKDNAHEFSIGLTKILECLVVAEHMGYVPPFPDDWWVSASRRYAFIPDVRNHLQHKKE</sequence>
<organism evidence="1 2">
    <name type="scientific">Desulfovibrio desulfuricans</name>
    <dbReference type="NCBI Taxonomy" id="876"/>
    <lineage>
        <taxon>Bacteria</taxon>
        <taxon>Pseudomonadati</taxon>
        <taxon>Thermodesulfobacteriota</taxon>
        <taxon>Desulfovibrionia</taxon>
        <taxon>Desulfovibrionales</taxon>
        <taxon>Desulfovibrionaceae</taxon>
        <taxon>Desulfovibrio</taxon>
    </lineage>
</organism>
<protein>
    <submittedName>
        <fullName evidence="1">Uncharacterized protein</fullName>
    </submittedName>
</protein>
<evidence type="ECO:0000313" key="2">
    <source>
        <dbReference type="Proteomes" id="UP000182680"/>
    </source>
</evidence>
<gene>
    <name evidence="1" type="ORF">SAMN02910291_02570</name>
</gene>
<evidence type="ECO:0000313" key="1">
    <source>
        <dbReference type="EMBL" id="SFW69738.1"/>
    </source>
</evidence>
<name>A0AA94L3B8_DESDE</name>
<dbReference type="EMBL" id="FPIW01000069">
    <property type="protein sequence ID" value="SFW69738.1"/>
    <property type="molecule type" value="Genomic_DNA"/>
</dbReference>
<accession>A0AA94L3B8</accession>
<dbReference type="Proteomes" id="UP000182680">
    <property type="component" value="Unassembled WGS sequence"/>
</dbReference>
<dbReference type="AlphaFoldDB" id="A0AA94L3B8"/>
<dbReference type="RefSeq" id="WP_177247209.1">
    <property type="nucleotide sequence ID" value="NZ_FPIW01000069.1"/>
</dbReference>
<comment type="caution">
    <text evidence="1">The sequence shown here is derived from an EMBL/GenBank/DDBJ whole genome shotgun (WGS) entry which is preliminary data.</text>
</comment>
<proteinExistence type="predicted"/>